<keyword evidence="2" id="KW-0805">Transcription regulation</keyword>
<dbReference type="Pfam" id="PF08220">
    <property type="entry name" value="HTH_DeoR"/>
    <property type="match status" value="1"/>
</dbReference>
<keyword evidence="4" id="KW-0804">Transcription</keyword>
<dbReference type="SUPFAM" id="SSF100950">
    <property type="entry name" value="NagB/RpiA/CoA transferase-like"/>
    <property type="match status" value="1"/>
</dbReference>
<dbReference type="SUPFAM" id="SSF46785">
    <property type="entry name" value="Winged helix' DNA-binding domain"/>
    <property type="match status" value="1"/>
</dbReference>
<dbReference type="InterPro" id="IPR037171">
    <property type="entry name" value="NagB/RpiA_transferase-like"/>
</dbReference>
<dbReference type="InterPro" id="IPR050313">
    <property type="entry name" value="Carb_Metab_HTH_regulators"/>
</dbReference>
<dbReference type="EMBL" id="JBEPMB010000005">
    <property type="protein sequence ID" value="MET3614880.1"/>
    <property type="molecule type" value="Genomic_DNA"/>
</dbReference>
<dbReference type="PROSITE" id="PS00894">
    <property type="entry name" value="HTH_DEOR_1"/>
    <property type="match status" value="1"/>
</dbReference>
<keyword evidence="1" id="KW-0678">Repressor</keyword>
<keyword evidence="3" id="KW-0238">DNA-binding</keyword>
<evidence type="ECO:0000256" key="2">
    <source>
        <dbReference type="ARBA" id="ARBA00023015"/>
    </source>
</evidence>
<proteinExistence type="predicted"/>
<dbReference type="PRINTS" id="PR00037">
    <property type="entry name" value="HTHLACR"/>
</dbReference>
<keyword evidence="7" id="KW-1185">Reference proteome</keyword>
<dbReference type="Pfam" id="PF00455">
    <property type="entry name" value="DeoRC"/>
    <property type="match status" value="1"/>
</dbReference>
<dbReference type="InterPro" id="IPR001034">
    <property type="entry name" value="DeoR_HTH"/>
</dbReference>
<organism evidence="6 7">
    <name type="scientific">Rhizobium aquaticum</name>
    <dbReference type="NCBI Taxonomy" id="1549636"/>
    <lineage>
        <taxon>Bacteria</taxon>
        <taxon>Pseudomonadati</taxon>
        <taxon>Pseudomonadota</taxon>
        <taxon>Alphaproteobacteria</taxon>
        <taxon>Hyphomicrobiales</taxon>
        <taxon>Rhizobiaceae</taxon>
        <taxon>Rhizobium/Agrobacterium group</taxon>
        <taxon>Rhizobium</taxon>
    </lineage>
</organism>
<dbReference type="PANTHER" id="PTHR30363:SF4">
    <property type="entry name" value="GLYCEROL-3-PHOSPHATE REGULON REPRESSOR"/>
    <property type="match status" value="1"/>
</dbReference>
<evidence type="ECO:0000256" key="3">
    <source>
        <dbReference type="ARBA" id="ARBA00023125"/>
    </source>
</evidence>
<sequence>MLASKRHADILKLLEIDGSMAVSDLAERLGVSLETIRRDIKPLAESGAVLRMHGAVALPSALGEAPFERRMREMSAAKKKIAECVARTIADGESLMLDTGTTTSFLARELLGHRRLTVITNSSDIARVLASVNGNRVYMAGGEIRPDSGAVFGLSAIEFIARFSVDHAIISAGAVDLSGILDYALDEAEFARTVLSRGRRRVVVTDSSKFARAGLIHVCGFGDISELVTDAAPPTEIAEAVRAADASLTIAG</sequence>
<accession>A0ABV2J290</accession>
<name>A0ABV2J290_9HYPH</name>
<dbReference type="InterPro" id="IPR018356">
    <property type="entry name" value="Tscrpt_reg_HTH_DeoR_CS"/>
</dbReference>
<evidence type="ECO:0000256" key="1">
    <source>
        <dbReference type="ARBA" id="ARBA00022491"/>
    </source>
</evidence>
<dbReference type="SMART" id="SM01134">
    <property type="entry name" value="DeoRC"/>
    <property type="match status" value="1"/>
</dbReference>
<dbReference type="InterPro" id="IPR036388">
    <property type="entry name" value="WH-like_DNA-bd_sf"/>
</dbReference>
<evidence type="ECO:0000256" key="4">
    <source>
        <dbReference type="ARBA" id="ARBA00023163"/>
    </source>
</evidence>
<dbReference type="PANTHER" id="PTHR30363">
    <property type="entry name" value="HTH-TYPE TRANSCRIPTIONAL REGULATOR SRLR-RELATED"/>
    <property type="match status" value="1"/>
</dbReference>
<protein>
    <submittedName>
        <fullName evidence="6">DeoR family glycerol-3-phosphate regulon repressor</fullName>
    </submittedName>
</protein>
<evidence type="ECO:0000313" key="6">
    <source>
        <dbReference type="EMBL" id="MET3614880.1"/>
    </source>
</evidence>
<dbReference type="SMART" id="SM00420">
    <property type="entry name" value="HTH_DEOR"/>
    <property type="match status" value="1"/>
</dbReference>
<dbReference type="InterPro" id="IPR014036">
    <property type="entry name" value="DeoR-like_C"/>
</dbReference>
<dbReference type="Gene3D" id="3.40.50.1360">
    <property type="match status" value="1"/>
</dbReference>
<reference evidence="6 7" key="1">
    <citation type="submission" date="2024-06" db="EMBL/GenBank/DDBJ databases">
        <title>Genomic Encyclopedia of Type Strains, Phase IV (KMG-IV): sequencing the most valuable type-strain genomes for metagenomic binning, comparative biology and taxonomic classification.</title>
        <authorList>
            <person name="Goeker M."/>
        </authorList>
    </citation>
    <scope>NUCLEOTIDE SEQUENCE [LARGE SCALE GENOMIC DNA]</scope>
    <source>
        <strain evidence="6 7">DSM 29780</strain>
    </source>
</reference>
<dbReference type="RefSeq" id="WP_354557370.1">
    <property type="nucleotide sequence ID" value="NZ_JBEPMB010000005.1"/>
</dbReference>
<dbReference type="InterPro" id="IPR036390">
    <property type="entry name" value="WH_DNA-bd_sf"/>
</dbReference>
<evidence type="ECO:0000259" key="5">
    <source>
        <dbReference type="PROSITE" id="PS51000"/>
    </source>
</evidence>
<feature type="domain" description="HTH deoR-type" evidence="5">
    <location>
        <begin position="3"/>
        <end position="58"/>
    </location>
</feature>
<dbReference type="Proteomes" id="UP001549047">
    <property type="component" value="Unassembled WGS sequence"/>
</dbReference>
<gene>
    <name evidence="6" type="ORF">ABID16_003223</name>
</gene>
<evidence type="ECO:0000313" key="7">
    <source>
        <dbReference type="Proteomes" id="UP001549047"/>
    </source>
</evidence>
<comment type="caution">
    <text evidence="6">The sequence shown here is derived from an EMBL/GenBank/DDBJ whole genome shotgun (WGS) entry which is preliminary data.</text>
</comment>
<dbReference type="PROSITE" id="PS51000">
    <property type="entry name" value="HTH_DEOR_2"/>
    <property type="match status" value="1"/>
</dbReference>
<dbReference type="Gene3D" id="1.10.10.10">
    <property type="entry name" value="Winged helix-like DNA-binding domain superfamily/Winged helix DNA-binding domain"/>
    <property type="match status" value="1"/>
</dbReference>